<keyword evidence="8" id="KW-1185">Reference proteome</keyword>
<comment type="subcellular location">
    <subcellularLocation>
        <location evidence="1">Endomembrane system</location>
        <topology evidence="1">Multi-pass membrane protein</topology>
    </subcellularLocation>
</comment>
<sequence length="102" mass="11404">MSKVVERDPGLQRERSQLAWTRTSLALATAVMLLLKLSVLSTIGMISLIVVSWIALNSSMMRKNMIAISYNVTNRRELIRKLLLSGFVVLLSATAFTSFVFL</sequence>
<protein>
    <submittedName>
        <fullName evidence="7">DUF202 domain-containing protein</fullName>
    </submittedName>
</protein>
<dbReference type="EMBL" id="JAJUBB010000013">
    <property type="protein sequence ID" value="MDD1782789.1"/>
    <property type="molecule type" value="Genomic_DNA"/>
</dbReference>
<evidence type="ECO:0000256" key="5">
    <source>
        <dbReference type="SAM" id="Phobius"/>
    </source>
</evidence>
<keyword evidence="2 5" id="KW-0812">Transmembrane</keyword>
<evidence type="ECO:0000256" key="3">
    <source>
        <dbReference type="ARBA" id="ARBA00022989"/>
    </source>
</evidence>
<feature type="transmembrane region" description="Helical" evidence="5">
    <location>
        <begin position="25"/>
        <end position="56"/>
    </location>
</feature>
<feature type="transmembrane region" description="Helical" evidence="5">
    <location>
        <begin position="82"/>
        <end position="101"/>
    </location>
</feature>
<dbReference type="Proteomes" id="UP001149821">
    <property type="component" value="Unassembled WGS sequence"/>
</dbReference>
<evidence type="ECO:0000313" key="7">
    <source>
        <dbReference type="EMBL" id="MDD1782789.1"/>
    </source>
</evidence>
<evidence type="ECO:0000256" key="2">
    <source>
        <dbReference type="ARBA" id="ARBA00022692"/>
    </source>
</evidence>
<evidence type="ECO:0000256" key="4">
    <source>
        <dbReference type="ARBA" id="ARBA00023136"/>
    </source>
</evidence>
<feature type="domain" description="DUF202" evidence="6">
    <location>
        <begin position="8"/>
        <end position="52"/>
    </location>
</feature>
<evidence type="ECO:0000256" key="1">
    <source>
        <dbReference type="ARBA" id="ARBA00004127"/>
    </source>
</evidence>
<gene>
    <name evidence="7" type="ORF">LRP49_16570</name>
</gene>
<comment type="caution">
    <text evidence="7">The sequence shown here is derived from an EMBL/GenBank/DDBJ whole genome shotgun (WGS) entry which is preliminary data.</text>
</comment>
<dbReference type="InterPro" id="IPR003807">
    <property type="entry name" value="DUF202"/>
</dbReference>
<dbReference type="Pfam" id="PF02656">
    <property type="entry name" value="DUF202"/>
    <property type="match status" value="1"/>
</dbReference>
<name>A0ABT5QQA9_9GAMM</name>
<organism evidence="7 8">
    <name type="scientific">Enterovibrio qingdaonensis</name>
    <dbReference type="NCBI Taxonomy" id="2899818"/>
    <lineage>
        <taxon>Bacteria</taxon>
        <taxon>Pseudomonadati</taxon>
        <taxon>Pseudomonadota</taxon>
        <taxon>Gammaproteobacteria</taxon>
        <taxon>Vibrionales</taxon>
        <taxon>Vibrionaceae</taxon>
        <taxon>Enterovibrio</taxon>
    </lineage>
</organism>
<keyword evidence="3 5" id="KW-1133">Transmembrane helix</keyword>
<proteinExistence type="predicted"/>
<dbReference type="RefSeq" id="WP_274143425.1">
    <property type="nucleotide sequence ID" value="NZ_JAJUBB010000013.1"/>
</dbReference>
<keyword evidence="4 5" id="KW-0472">Membrane</keyword>
<reference evidence="7" key="1">
    <citation type="submission" date="2021-12" db="EMBL/GenBank/DDBJ databases">
        <title>Enterovibrio ZSDZ35 sp. nov. and Enterovibrio ZSDZ42 sp. nov., isolated from coastal seawater in Qingdao.</title>
        <authorList>
            <person name="Zhang P."/>
        </authorList>
    </citation>
    <scope>NUCLEOTIDE SEQUENCE</scope>
    <source>
        <strain evidence="7">ZSDZ35</strain>
    </source>
</reference>
<evidence type="ECO:0000259" key="6">
    <source>
        <dbReference type="Pfam" id="PF02656"/>
    </source>
</evidence>
<accession>A0ABT5QQA9</accession>
<evidence type="ECO:0000313" key="8">
    <source>
        <dbReference type="Proteomes" id="UP001149821"/>
    </source>
</evidence>